<evidence type="ECO:0000256" key="1">
    <source>
        <dbReference type="SAM" id="Phobius"/>
    </source>
</evidence>
<feature type="transmembrane region" description="Helical" evidence="1">
    <location>
        <begin position="12"/>
        <end position="32"/>
    </location>
</feature>
<dbReference type="Proteomes" id="UP000422764">
    <property type="component" value="Chromosome"/>
</dbReference>
<dbReference type="SUPFAM" id="SSF54523">
    <property type="entry name" value="Pili subunits"/>
    <property type="match status" value="1"/>
</dbReference>
<keyword evidence="1" id="KW-0812">Transmembrane</keyword>
<keyword evidence="1" id="KW-1133">Transmembrane helix</keyword>
<dbReference type="EMBL" id="CP046522">
    <property type="protein sequence ID" value="QGU95767.1"/>
    <property type="molecule type" value="Genomic_DNA"/>
</dbReference>
<accession>A0A6I6F5K3</accession>
<name>A0A6I6F5K3_9CLOT</name>
<dbReference type="PROSITE" id="PS00409">
    <property type="entry name" value="PROKAR_NTER_METHYL"/>
    <property type="match status" value="1"/>
</dbReference>
<dbReference type="Pfam" id="PF07963">
    <property type="entry name" value="N_methyl"/>
    <property type="match status" value="1"/>
</dbReference>
<dbReference type="NCBIfam" id="TIGR02532">
    <property type="entry name" value="IV_pilin_GFxxxE"/>
    <property type="match status" value="1"/>
</dbReference>
<evidence type="ECO:0000313" key="2">
    <source>
        <dbReference type="EMBL" id="QGU95767.1"/>
    </source>
</evidence>
<dbReference type="InterPro" id="IPR012902">
    <property type="entry name" value="N_methyl_site"/>
</dbReference>
<dbReference type="AlphaFoldDB" id="A0A6I6F5K3"/>
<reference evidence="2 3" key="1">
    <citation type="submission" date="2019-12" db="EMBL/GenBank/DDBJ databases">
        <title>Genome sequenceing of Clostridium bovifaecis.</title>
        <authorList>
            <person name="Yao Y."/>
        </authorList>
    </citation>
    <scope>NUCLEOTIDE SEQUENCE [LARGE SCALE GENOMIC DNA]</scope>
    <source>
        <strain evidence="2 3">BXX</strain>
    </source>
</reference>
<dbReference type="InterPro" id="IPR045584">
    <property type="entry name" value="Pilin-like"/>
</dbReference>
<gene>
    <name evidence="2" type="ORF">GOM49_12285</name>
</gene>
<evidence type="ECO:0000313" key="3">
    <source>
        <dbReference type="Proteomes" id="UP000422764"/>
    </source>
</evidence>
<keyword evidence="1" id="KW-0472">Membrane</keyword>
<keyword evidence="3" id="KW-1185">Reference proteome</keyword>
<organism evidence="2 3">
    <name type="scientific">Clostridium bovifaecis</name>
    <dbReference type="NCBI Taxonomy" id="2184719"/>
    <lineage>
        <taxon>Bacteria</taxon>
        <taxon>Bacillati</taxon>
        <taxon>Bacillota</taxon>
        <taxon>Clostridia</taxon>
        <taxon>Eubacteriales</taxon>
        <taxon>Clostridiaceae</taxon>
        <taxon>Clostridium</taxon>
    </lineage>
</organism>
<protein>
    <submittedName>
        <fullName evidence="2">Prepilin-type N-terminal cleavage/methylation domain-containing protein</fullName>
    </submittedName>
</protein>
<proteinExistence type="predicted"/>
<sequence>MSRYKSKGITLVELIMVLAIFSVVLSIAYSFFISNYKSLNNAQSEVEYQSQGQKAIDKIVNVAMQSKRISSIELGYNPDGTSTSVKSITFQREDITETIKLYENEELYYIKNNNEEDKIEVAKGIKYIGVSSIPSNTDLFQAEGIRIIIKLGQDKSLETEVYFRNKR</sequence>